<dbReference type="PANTHER" id="PTHR30012:SF0">
    <property type="entry name" value="TYPE II SECRETION SYSTEM PROTEIN F-RELATED"/>
    <property type="match status" value="1"/>
</dbReference>
<dbReference type="Pfam" id="PF00482">
    <property type="entry name" value="T2SSF"/>
    <property type="match status" value="2"/>
</dbReference>
<dbReference type="Proteomes" id="UP000673375">
    <property type="component" value="Unassembled WGS sequence"/>
</dbReference>
<organism evidence="9 10">
    <name type="scientific">Enterococcus larvae</name>
    <dbReference type="NCBI Taxonomy" id="2794352"/>
    <lineage>
        <taxon>Bacteria</taxon>
        <taxon>Bacillati</taxon>
        <taxon>Bacillota</taxon>
        <taxon>Bacilli</taxon>
        <taxon>Lactobacillales</taxon>
        <taxon>Enterococcaceae</taxon>
        <taxon>Enterococcus</taxon>
    </lineage>
</organism>
<keyword evidence="10" id="KW-1185">Reference proteome</keyword>
<dbReference type="Gene3D" id="1.20.81.30">
    <property type="entry name" value="Type II secretion system (T2SS), domain F"/>
    <property type="match status" value="2"/>
</dbReference>
<dbReference type="InterPro" id="IPR042094">
    <property type="entry name" value="T2SS_GspF_sf"/>
</dbReference>
<evidence type="ECO:0000259" key="8">
    <source>
        <dbReference type="Pfam" id="PF00482"/>
    </source>
</evidence>
<evidence type="ECO:0000256" key="2">
    <source>
        <dbReference type="ARBA" id="ARBA00005745"/>
    </source>
</evidence>
<sequence length="347" mass="39360">MGLLTRIHFSKSKGISLSKKQSADFFKLLAELLKNGFSVNQSFSFMKKAKIFPQSIIEFLITELEKGEELTQSLMTLGISSEIITQIEFAQSHGNLSGTLQGIEKHLITLQKQRENMGKILVYPLILLMFLFSALLGMRQFLLPQLQMSGLTATDNFGVQIVQGSPYYIGGFVLTMVVLSFSTQQFLKGKTAFDRAILLARVPWFRSYYVQYLSGFFALEWGKLFDQGMEIKHIIELMKNLVNDSLMKELSEIIEAKLTEGEAFYQQLEGFPFFADELALIIQQGEMKGNLGKELLIYSGICRRSFFTRIEKLIQWFQPIIFLIIAIAVVGIYAAMLLPIYGGIENL</sequence>
<dbReference type="InterPro" id="IPR003004">
    <property type="entry name" value="GspF/PilC"/>
</dbReference>
<evidence type="ECO:0000313" key="10">
    <source>
        <dbReference type="Proteomes" id="UP000673375"/>
    </source>
</evidence>
<protein>
    <submittedName>
        <fullName evidence="9">Type II secretion system F family protein</fullName>
    </submittedName>
</protein>
<accession>A0ABS4CFM2</accession>
<feature type="domain" description="Type II secretion system protein GspF" evidence="8">
    <location>
        <begin position="25"/>
        <end position="144"/>
    </location>
</feature>
<evidence type="ECO:0000256" key="1">
    <source>
        <dbReference type="ARBA" id="ARBA00004651"/>
    </source>
</evidence>
<feature type="transmembrane region" description="Helical" evidence="7">
    <location>
        <begin position="167"/>
        <end position="187"/>
    </location>
</feature>
<dbReference type="InterPro" id="IPR018076">
    <property type="entry name" value="T2SS_GspF_dom"/>
</dbReference>
<comment type="caution">
    <text evidence="9">The sequence shown here is derived from an EMBL/GenBank/DDBJ whole genome shotgun (WGS) entry which is preliminary data.</text>
</comment>
<evidence type="ECO:0000256" key="6">
    <source>
        <dbReference type="ARBA" id="ARBA00023136"/>
    </source>
</evidence>
<feature type="transmembrane region" description="Helical" evidence="7">
    <location>
        <begin position="120"/>
        <end position="142"/>
    </location>
</feature>
<reference evidence="9 10" key="1">
    <citation type="submission" date="2020-12" db="EMBL/GenBank/DDBJ databases">
        <title>Vagococcus allomyrinae sp. nov. and Enterococcus lavae sp. nov., isolated from the larvae of Allomyrina dichotoma.</title>
        <authorList>
            <person name="Lee S.D."/>
        </authorList>
    </citation>
    <scope>NUCLEOTIDE SEQUENCE [LARGE SCALE GENOMIC DNA]</scope>
    <source>
        <strain evidence="9 10">BWM-S5</strain>
    </source>
</reference>
<comment type="subcellular location">
    <subcellularLocation>
        <location evidence="1">Cell membrane</location>
        <topology evidence="1">Multi-pass membrane protein</topology>
    </subcellularLocation>
</comment>
<gene>
    <name evidence="9" type="ORF">I6N96_02955</name>
</gene>
<feature type="transmembrane region" description="Helical" evidence="7">
    <location>
        <begin position="313"/>
        <end position="341"/>
    </location>
</feature>
<comment type="similarity">
    <text evidence="2">Belongs to the GSP F family.</text>
</comment>
<keyword evidence="3" id="KW-1003">Cell membrane</keyword>
<dbReference type="EMBL" id="JAEDXU010000001">
    <property type="protein sequence ID" value="MBP1045223.1"/>
    <property type="molecule type" value="Genomic_DNA"/>
</dbReference>
<dbReference type="NCBIfam" id="NF041012">
    <property type="entry name" value="T4P_ComGB"/>
    <property type="match status" value="1"/>
</dbReference>
<name>A0ABS4CFM2_9ENTE</name>
<evidence type="ECO:0000256" key="5">
    <source>
        <dbReference type="ARBA" id="ARBA00022989"/>
    </source>
</evidence>
<dbReference type="InterPro" id="IPR047692">
    <property type="entry name" value="T4P_ComGB"/>
</dbReference>
<evidence type="ECO:0000313" key="9">
    <source>
        <dbReference type="EMBL" id="MBP1045223.1"/>
    </source>
</evidence>
<dbReference type="PANTHER" id="PTHR30012">
    <property type="entry name" value="GENERAL SECRETION PATHWAY PROTEIN"/>
    <property type="match status" value="1"/>
</dbReference>
<keyword evidence="5 7" id="KW-1133">Transmembrane helix</keyword>
<evidence type="ECO:0000256" key="4">
    <source>
        <dbReference type="ARBA" id="ARBA00022692"/>
    </source>
</evidence>
<evidence type="ECO:0000256" key="7">
    <source>
        <dbReference type="SAM" id="Phobius"/>
    </source>
</evidence>
<dbReference type="RefSeq" id="WP_209556000.1">
    <property type="nucleotide sequence ID" value="NZ_JAEDXU010000001.1"/>
</dbReference>
<feature type="domain" description="Type II secretion system protein GspF" evidence="8">
    <location>
        <begin position="217"/>
        <end position="339"/>
    </location>
</feature>
<keyword evidence="4 7" id="KW-0812">Transmembrane</keyword>
<proteinExistence type="inferred from homology"/>
<evidence type="ECO:0000256" key="3">
    <source>
        <dbReference type="ARBA" id="ARBA00022475"/>
    </source>
</evidence>
<keyword evidence="6 7" id="KW-0472">Membrane</keyword>